<reference evidence="2 3" key="1">
    <citation type="submission" date="2021-06" db="EMBL/GenBank/DDBJ databases">
        <authorList>
            <person name="Palmer J.M."/>
        </authorList>
    </citation>
    <scope>NUCLEOTIDE SEQUENCE [LARGE SCALE GENOMIC DNA]</scope>
    <source>
        <strain evidence="2 3">AS_MEX2019</strain>
        <tissue evidence="2">Muscle</tissue>
    </source>
</reference>
<feature type="region of interest" description="Disordered" evidence="1">
    <location>
        <begin position="63"/>
        <end position="82"/>
    </location>
</feature>
<evidence type="ECO:0000313" key="2">
    <source>
        <dbReference type="EMBL" id="MEQ2281136.1"/>
    </source>
</evidence>
<dbReference type="Proteomes" id="UP001469553">
    <property type="component" value="Unassembled WGS sequence"/>
</dbReference>
<keyword evidence="3" id="KW-1185">Reference proteome</keyword>
<organism evidence="2 3">
    <name type="scientific">Ameca splendens</name>
    <dbReference type="NCBI Taxonomy" id="208324"/>
    <lineage>
        <taxon>Eukaryota</taxon>
        <taxon>Metazoa</taxon>
        <taxon>Chordata</taxon>
        <taxon>Craniata</taxon>
        <taxon>Vertebrata</taxon>
        <taxon>Euteleostomi</taxon>
        <taxon>Actinopterygii</taxon>
        <taxon>Neopterygii</taxon>
        <taxon>Teleostei</taxon>
        <taxon>Neoteleostei</taxon>
        <taxon>Acanthomorphata</taxon>
        <taxon>Ovalentaria</taxon>
        <taxon>Atherinomorphae</taxon>
        <taxon>Cyprinodontiformes</taxon>
        <taxon>Goodeidae</taxon>
        <taxon>Ameca</taxon>
    </lineage>
</organism>
<comment type="caution">
    <text evidence="2">The sequence shown here is derived from an EMBL/GenBank/DDBJ whole genome shotgun (WGS) entry which is preliminary data.</text>
</comment>
<evidence type="ECO:0000313" key="3">
    <source>
        <dbReference type="Proteomes" id="UP001469553"/>
    </source>
</evidence>
<evidence type="ECO:0000256" key="1">
    <source>
        <dbReference type="SAM" id="MobiDB-lite"/>
    </source>
</evidence>
<sequence>MVHYIGHRWDRVFMSSRKRMAVCVRFNPTAERADTDLVIDLLPSELTEDALLVQPSWAPLRCSGGQGVSREDESRKSVDAATSGPGVLWPKNIRSYLLLVCYPLRGAHLGYLQLLCFIVLCCASL</sequence>
<gene>
    <name evidence="2" type="ORF">AMECASPLE_027263</name>
</gene>
<feature type="compositionally biased region" description="Basic and acidic residues" evidence="1">
    <location>
        <begin position="69"/>
        <end position="78"/>
    </location>
</feature>
<protein>
    <submittedName>
        <fullName evidence="2">Uncharacterized protein</fullName>
    </submittedName>
</protein>
<dbReference type="EMBL" id="JAHRIP010002868">
    <property type="protein sequence ID" value="MEQ2281136.1"/>
    <property type="molecule type" value="Genomic_DNA"/>
</dbReference>
<accession>A0ABV0XI58</accession>
<proteinExistence type="predicted"/>
<name>A0ABV0XI58_9TELE</name>